<dbReference type="InterPro" id="IPR005162">
    <property type="entry name" value="Retrotrans_gag_dom"/>
</dbReference>
<dbReference type="AlphaFoldDB" id="A0AAF0PPB5"/>
<keyword evidence="5" id="KW-1185">Reference proteome</keyword>
<accession>A0AAF0PPB5</accession>
<organism evidence="4 5">
    <name type="scientific">Solanum verrucosum</name>
    <dbReference type="NCBI Taxonomy" id="315347"/>
    <lineage>
        <taxon>Eukaryota</taxon>
        <taxon>Viridiplantae</taxon>
        <taxon>Streptophyta</taxon>
        <taxon>Embryophyta</taxon>
        <taxon>Tracheophyta</taxon>
        <taxon>Spermatophyta</taxon>
        <taxon>Magnoliopsida</taxon>
        <taxon>eudicotyledons</taxon>
        <taxon>Gunneridae</taxon>
        <taxon>Pentapetalae</taxon>
        <taxon>asterids</taxon>
        <taxon>lamiids</taxon>
        <taxon>Solanales</taxon>
        <taxon>Solanaceae</taxon>
        <taxon>Solanoideae</taxon>
        <taxon>Solaneae</taxon>
        <taxon>Solanum</taxon>
    </lineage>
</organism>
<proteinExistence type="predicted"/>
<evidence type="ECO:0000313" key="5">
    <source>
        <dbReference type="Proteomes" id="UP001234989"/>
    </source>
</evidence>
<dbReference type="Pfam" id="PF24626">
    <property type="entry name" value="SH3_Tf2-1"/>
    <property type="match status" value="1"/>
</dbReference>
<evidence type="ECO:0008006" key="6">
    <source>
        <dbReference type="Google" id="ProtNLM"/>
    </source>
</evidence>
<evidence type="ECO:0000259" key="3">
    <source>
        <dbReference type="Pfam" id="PF24626"/>
    </source>
</evidence>
<feature type="non-terminal residue" evidence="4">
    <location>
        <position position="1"/>
    </location>
</feature>
<dbReference type="EMBL" id="CP133612">
    <property type="protein sequence ID" value="WMV08087.1"/>
    <property type="molecule type" value="Genomic_DNA"/>
</dbReference>
<dbReference type="Pfam" id="PF03732">
    <property type="entry name" value="Retrotrans_gag"/>
    <property type="match status" value="1"/>
</dbReference>
<protein>
    <recommendedName>
        <fullName evidence="6">Retrotransposon gag domain-containing protein</fullName>
    </recommendedName>
</protein>
<gene>
    <name evidence="4" type="ORF">MTR67_001472</name>
</gene>
<feature type="region of interest" description="Disordered" evidence="1">
    <location>
        <begin position="1"/>
        <end position="27"/>
    </location>
</feature>
<dbReference type="Proteomes" id="UP001234989">
    <property type="component" value="Chromosome 1"/>
</dbReference>
<feature type="domain" description="Tf2-1-like SH3-like" evidence="3">
    <location>
        <begin position="331"/>
        <end position="396"/>
    </location>
</feature>
<sequence length="435" mass="49683">GSQGRSHPNRAHTRANATSQPKDMNRYQPRVVPVERVQEHVVQDGPSMWPTVVPIVSLIVDVVMRLLNVSLEAWCSSIQRERQARLPPITWSEFLAIFKDRFIPLSKQDDLRHQFHDLCDGTVTVTKYEAKFTDLSRGGVTIDSVPIVREFADMFPEPLMREIEFNIDLVSGTKAIYIPLYRMAPTELRELKALANQGVQIDHTLYDNFLASVVVQSSLVREAKTRQYDDPQLARLRDRVHNGGVKSCGGVLRRHGRLCIPMMVPYEGLYSLKCQSPVGWFEPGEAHLLGLEFVQQALEKVALIRERLHTTQSIQKSYVDKKVCDIEFMRGEKVFLKVSQMKGVMRFGRKGKLSPRYISPYEILDRIGVVAYRLALPLGLSVVHPVFHVSMFRRYVHDESLMIQLEDLELDENLAYEEGSISILIGKCDNGGRRR</sequence>
<dbReference type="InterPro" id="IPR056924">
    <property type="entry name" value="SH3_Tf2-1"/>
</dbReference>
<dbReference type="PANTHER" id="PTHR46148">
    <property type="entry name" value="CHROMO DOMAIN-CONTAINING PROTEIN"/>
    <property type="match status" value="1"/>
</dbReference>
<feature type="domain" description="Retrotransposon gag" evidence="2">
    <location>
        <begin position="73"/>
        <end position="137"/>
    </location>
</feature>
<dbReference type="PANTHER" id="PTHR46148:SF57">
    <property type="entry name" value="OS12G0499874 PROTEIN"/>
    <property type="match status" value="1"/>
</dbReference>
<evidence type="ECO:0000259" key="2">
    <source>
        <dbReference type="Pfam" id="PF03732"/>
    </source>
</evidence>
<name>A0AAF0PPB5_SOLVR</name>
<reference evidence="4" key="1">
    <citation type="submission" date="2023-08" db="EMBL/GenBank/DDBJ databases">
        <title>A de novo genome assembly of Solanum verrucosum Schlechtendal, a Mexican diploid species geographically isolated from the other diploid A-genome species in potato relatives.</title>
        <authorList>
            <person name="Hosaka K."/>
        </authorList>
    </citation>
    <scope>NUCLEOTIDE SEQUENCE</scope>
    <source>
        <tissue evidence="4">Young leaves</tissue>
    </source>
</reference>
<evidence type="ECO:0000313" key="4">
    <source>
        <dbReference type="EMBL" id="WMV08087.1"/>
    </source>
</evidence>
<evidence type="ECO:0000256" key="1">
    <source>
        <dbReference type="SAM" id="MobiDB-lite"/>
    </source>
</evidence>